<keyword evidence="2" id="KW-0645">Protease</keyword>
<comment type="caution">
    <text evidence="2">The sequence shown here is derived from an EMBL/GenBank/DDBJ whole genome shotgun (WGS) entry which is preliminary data.</text>
</comment>
<dbReference type="RefSeq" id="WP_379864222.1">
    <property type="nucleotide sequence ID" value="NZ_JBHTBW010000019.1"/>
</dbReference>
<dbReference type="InterPro" id="IPR025748">
    <property type="entry name" value="PrcB_C_dom"/>
</dbReference>
<dbReference type="GO" id="GO:0006508">
    <property type="term" value="P:proteolysis"/>
    <property type="evidence" value="ECO:0007669"/>
    <property type="project" value="UniProtKB-KW"/>
</dbReference>
<evidence type="ECO:0000313" key="2">
    <source>
        <dbReference type="EMBL" id="MFC7440940.1"/>
    </source>
</evidence>
<dbReference type="Pfam" id="PF14343">
    <property type="entry name" value="PrcB_C"/>
    <property type="match status" value="1"/>
</dbReference>
<proteinExistence type="predicted"/>
<keyword evidence="3" id="KW-1185">Reference proteome</keyword>
<protein>
    <submittedName>
        <fullName evidence="2">Protease complex subunit PrcB family protein</fullName>
    </submittedName>
</protein>
<dbReference type="GO" id="GO:0008233">
    <property type="term" value="F:peptidase activity"/>
    <property type="evidence" value="ECO:0007669"/>
    <property type="project" value="UniProtKB-KW"/>
</dbReference>
<dbReference type="EMBL" id="JBHTBW010000019">
    <property type="protein sequence ID" value="MFC7440940.1"/>
    <property type="molecule type" value="Genomic_DNA"/>
</dbReference>
<feature type="domain" description="PrcB C-terminal" evidence="1">
    <location>
        <begin position="2"/>
        <end position="55"/>
    </location>
</feature>
<gene>
    <name evidence="2" type="ORF">ACFQNG_07210</name>
</gene>
<keyword evidence="2" id="KW-0378">Hydrolase</keyword>
<dbReference type="Proteomes" id="UP001596500">
    <property type="component" value="Unassembled WGS sequence"/>
</dbReference>
<accession>A0ABW2RJ21</accession>
<reference evidence="3" key="1">
    <citation type="journal article" date="2019" name="Int. J. Syst. Evol. Microbiol.">
        <title>The Global Catalogue of Microorganisms (GCM) 10K type strain sequencing project: providing services to taxonomists for standard genome sequencing and annotation.</title>
        <authorList>
            <consortium name="The Broad Institute Genomics Platform"/>
            <consortium name="The Broad Institute Genome Sequencing Center for Infectious Disease"/>
            <person name="Wu L."/>
            <person name="Ma J."/>
        </authorList>
    </citation>
    <scope>NUCLEOTIDE SEQUENCE [LARGE SCALE GENOMIC DNA]</scope>
    <source>
        <strain evidence="3">CGMCC 1.12942</strain>
    </source>
</reference>
<evidence type="ECO:0000313" key="3">
    <source>
        <dbReference type="Proteomes" id="UP001596500"/>
    </source>
</evidence>
<sequence>MISVGERPNPGYELEVVEIGEERDEGAEITVRERWPLADRVYPQVVSYPSVLAEILGSVRVWLLQNGQRLPFE</sequence>
<name>A0ABW2RJ21_9BACL</name>
<evidence type="ECO:0000259" key="1">
    <source>
        <dbReference type="Pfam" id="PF14343"/>
    </source>
</evidence>
<organism evidence="2 3">
    <name type="scientific">Laceyella putida</name>
    <dbReference type="NCBI Taxonomy" id="110101"/>
    <lineage>
        <taxon>Bacteria</taxon>
        <taxon>Bacillati</taxon>
        <taxon>Bacillota</taxon>
        <taxon>Bacilli</taxon>
        <taxon>Bacillales</taxon>
        <taxon>Thermoactinomycetaceae</taxon>
        <taxon>Laceyella</taxon>
    </lineage>
</organism>